<dbReference type="InterPro" id="IPR001373">
    <property type="entry name" value="Cullin_N"/>
</dbReference>
<proteinExistence type="inferred from homology"/>
<comment type="caution">
    <text evidence="4">The sequence shown here is derived from an EMBL/GenBank/DDBJ whole genome shotgun (WGS) entry which is preliminary data.</text>
</comment>
<dbReference type="Gene3D" id="1.20.1310.10">
    <property type="entry name" value="Cullin Repeats"/>
    <property type="match status" value="1"/>
</dbReference>
<dbReference type="GO" id="GO:0031625">
    <property type="term" value="F:ubiquitin protein ligase binding"/>
    <property type="evidence" value="ECO:0007669"/>
    <property type="project" value="InterPro"/>
</dbReference>
<dbReference type="STRING" id="8496.A0A151NN72"/>
<keyword evidence="5" id="KW-1185">Reference proteome</keyword>
<comment type="similarity">
    <text evidence="1">Belongs to the cullin family.</text>
</comment>
<dbReference type="AlphaFoldDB" id="A0A151NN72"/>
<feature type="domain" description="Cullin N-terminal" evidence="3">
    <location>
        <begin position="83"/>
        <end position="140"/>
    </location>
</feature>
<evidence type="ECO:0000313" key="5">
    <source>
        <dbReference type="Proteomes" id="UP000050525"/>
    </source>
</evidence>
<organism evidence="4 5">
    <name type="scientific">Alligator mississippiensis</name>
    <name type="common">American alligator</name>
    <dbReference type="NCBI Taxonomy" id="8496"/>
    <lineage>
        <taxon>Eukaryota</taxon>
        <taxon>Metazoa</taxon>
        <taxon>Chordata</taxon>
        <taxon>Craniata</taxon>
        <taxon>Vertebrata</taxon>
        <taxon>Euteleostomi</taxon>
        <taxon>Archelosauria</taxon>
        <taxon>Archosauria</taxon>
        <taxon>Crocodylia</taxon>
        <taxon>Alligatoridae</taxon>
        <taxon>Alligatorinae</taxon>
        <taxon>Alligator</taxon>
    </lineage>
</organism>
<dbReference type="GO" id="GO:0006511">
    <property type="term" value="P:ubiquitin-dependent protein catabolic process"/>
    <property type="evidence" value="ECO:0007669"/>
    <property type="project" value="InterPro"/>
</dbReference>
<sequence>MITSGFSSPNPPAAAQEVRPATDGSSSSSSSSSSCKKRKLNSSSNNSEREDFANSKPGSAKKLVIKNFKDKPKLPENYTDETWQKLKEAVEAIQNSTSIKYNLEELYQAVENLCSYKISANLYKQLRQICEDHIKAQIHQFREYPLIICELEVLFCFTHQ</sequence>
<dbReference type="Proteomes" id="UP000050525">
    <property type="component" value="Unassembled WGS sequence"/>
</dbReference>
<dbReference type="FunFam" id="1.20.1310.10:FF:000059">
    <property type="entry name" value="Cullin-4B"/>
    <property type="match status" value="1"/>
</dbReference>
<feature type="compositionally biased region" description="Low complexity" evidence="2">
    <location>
        <begin position="25"/>
        <end position="34"/>
    </location>
</feature>
<evidence type="ECO:0000313" key="4">
    <source>
        <dbReference type="EMBL" id="KYO38238.1"/>
    </source>
</evidence>
<dbReference type="InterPro" id="IPR016159">
    <property type="entry name" value="Cullin_repeat-like_dom_sf"/>
</dbReference>
<evidence type="ECO:0000256" key="1">
    <source>
        <dbReference type="ARBA" id="ARBA00006019"/>
    </source>
</evidence>
<dbReference type="SUPFAM" id="SSF74788">
    <property type="entry name" value="Cullin repeat-like"/>
    <property type="match status" value="1"/>
</dbReference>
<name>A0A151NN72_ALLMI</name>
<reference evidence="4 5" key="1">
    <citation type="journal article" date="2012" name="Genome Biol.">
        <title>Sequencing three crocodilian genomes to illuminate the evolution of archosaurs and amniotes.</title>
        <authorList>
            <person name="St John J.A."/>
            <person name="Braun E.L."/>
            <person name="Isberg S.R."/>
            <person name="Miles L.G."/>
            <person name="Chong A.Y."/>
            <person name="Gongora J."/>
            <person name="Dalzell P."/>
            <person name="Moran C."/>
            <person name="Bed'hom B."/>
            <person name="Abzhanov A."/>
            <person name="Burgess S.C."/>
            <person name="Cooksey A.M."/>
            <person name="Castoe T.A."/>
            <person name="Crawford N.G."/>
            <person name="Densmore L.D."/>
            <person name="Drew J.C."/>
            <person name="Edwards S.V."/>
            <person name="Faircloth B.C."/>
            <person name="Fujita M.K."/>
            <person name="Greenwold M.J."/>
            <person name="Hoffmann F.G."/>
            <person name="Howard J.M."/>
            <person name="Iguchi T."/>
            <person name="Janes D.E."/>
            <person name="Khan S.Y."/>
            <person name="Kohno S."/>
            <person name="de Koning A.J."/>
            <person name="Lance S.L."/>
            <person name="McCarthy F.M."/>
            <person name="McCormack J.E."/>
            <person name="Merchant M.E."/>
            <person name="Peterson D.G."/>
            <person name="Pollock D.D."/>
            <person name="Pourmand N."/>
            <person name="Raney B.J."/>
            <person name="Roessler K.A."/>
            <person name="Sanford J.R."/>
            <person name="Sawyer R.H."/>
            <person name="Schmidt C.J."/>
            <person name="Triplett E.W."/>
            <person name="Tuberville T.D."/>
            <person name="Venegas-Anaya M."/>
            <person name="Howard J.T."/>
            <person name="Jarvis E.D."/>
            <person name="Guillette L.J.Jr."/>
            <person name="Glenn T.C."/>
            <person name="Green R.E."/>
            <person name="Ray D.A."/>
        </authorList>
    </citation>
    <scope>NUCLEOTIDE SEQUENCE [LARGE SCALE GENOMIC DNA]</scope>
    <source>
        <strain evidence="4">KSC_2009_1</strain>
    </source>
</reference>
<dbReference type="PANTHER" id="PTHR11932">
    <property type="entry name" value="CULLIN"/>
    <property type="match status" value="1"/>
</dbReference>
<accession>A0A151NN72</accession>
<dbReference type="InterPro" id="IPR045093">
    <property type="entry name" value="Cullin"/>
</dbReference>
<gene>
    <name evidence="4" type="ORF">Y1Q_0015515</name>
</gene>
<protein>
    <recommendedName>
        <fullName evidence="3">Cullin N-terminal domain-containing protein</fullName>
    </recommendedName>
</protein>
<evidence type="ECO:0000256" key="2">
    <source>
        <dbReference type="SAM" id="MobiDB-lite"/>
    </source>
</evidence>
<feature type="region of interest" description="Disordered" evidence="2">
    <location>
        <begin position="1"/>
        <end position="58"/>
    </location>
</feature>
<dbReference type="EMBL" id="AKHW03002524">
    <property type="protein sequence ID" value="KYO38238.1"/>
    <property type="molecule type" value="Genomic_DNA"/>
</dbReference>
<dbReference type="Pfam" id="PF00888">
    <property type="entry name" value="Cullin"/>
    <property type="match status" value="1"/>
</dbReference>
<evidence type="ECO:0000259" key="3">
    <source>
        <dbReference type="Pfam" id="PF00888"/>
    </source>
</evidence>